<feature type="region of interest" description="Disordered" evidence="1">
    <location>
        <begin position="1"/>
        <end position="21"/>
    </location>
</feature>
<gene>
    <name evidence="3" type="ORF">FB561_7242</name>
</gene>
<evidence type="ECO:0000313" key="4">
    <source>
        <dbReference type="Proteomes" id="UP000318380"/>
    </source>
</evidence>
<keyword evidence="2" id="KW-0472">Membrane</keyword>
<sequence>MTDDLKQRLHDLVTDQPVPTGDPAEAVFTRVRTIRRRRATGAVTLAVTAVAVVAVAAGNMTGTDSAPPITKSPSHPNTVITAAPPTSPTATTPPTTAPTTRKTAKPPVIPSTRTTEPSTENSTTAPPSPETSGTPAPKPVRVRVSVEPSIDGLEVSMTLRESGSLLVPVIESTGKTKPVDPVWRNNVWMTGYDWGDGSIPGGANGGLLTCDGASRRISGSGSGPTREPHTYKKAGTYTFTYKVVYCGPDGAQEAVATTKLTVKPKTSPSP</sequence>
<dbReference type="EMBL" id="VIVK01000003">
    <property type="protein sequence ID" value="TWD73353.1"/>
    <property type="molecule type" value="Genomic_DNA"/>
</dbReference>
<organism evidence="3 4">
    <name type="scientific">Kribbella amoyensis</name>
    <dbReference type="NCBI Taxonomy" id="996641"/>
    <lineage>
        <taxon>Bacteria</taxon>
        <taxon>Bacillati</taxon>
        <taxon>Actinomycetota</taxon>
        <taxon>Actinomycetes</taxon>
        <taxon>Propionibacteriales</taxon>
        <taxon>Kribbellaceae</taxon>
        <taxon>Kribbella</taxon>
    </lineage>
</organism>
<dbReference type="RefSeq" id="WP_145814536.1">
    <property type="nucleotide sequence ID" value="NZ_VIVK01000003.1"/>
</dbReference>
<feature type="compositionally biased region" description="Polar residues" evidence="1">
    <location>
        <begin position="71"/>
        <end position="80"/>
    </location>
</feature>
<protein>
    <submittedName>
        <fullName evidence="3">Uncharacterized protein</fullName>
    </submittedName>
</protein>
<dbReference type="AlphaFoldDB" id="A0A561B3B5"/>
<comment type="caution">
    <text evidence="3">The sequence shown here is derived from an EMBL/GenBank/DDBJ whole genome shotgun (WGS) entry which is preliminary data.</text>
</comment>
<feature type="compositionally biased region" description="Polar residues" evidence="1">
    <location>
        <begin position="111"/>
        <end position="134"/>
    </location>
</feature>
<feature type="compositionally biased region" description="Basic and acidic residues" evidence="1">
    <location>
        <begin position="1"/>
        <end position="13"/>
    </location>
</feature>
<accession>A0A561B3B5</accession>
<feature type="region of interest" description="Disordered" evidence="1">
    <location>
        <begin position="62"/>
        <end position="142"/>
    </location>
</feature>
<dbReference type="Proteomes" id="UP000318380">
    <property type="component" value="Unassembled WGS sequence"/>
</dbReference>
<feature type="compositionally biased region" description="Low complexity" evidence="1">
    <location>
        <begin position="81"/>
        <end position="101"/>
    </location>
</feature>
<evidence type="ECO:0000313" key="3">
    <source>
        <dbReference type="EMBL" id="TWD73353.1"/>
    </source>
</evidence>
<feature type="transmembrane region" description="Helical" evidence="2">
    <location>
        <begin position="39"/>
        <end position="58"/>
    </location>
</feature>
<reference evidence="3 4" key="1">
    <citation type="submission" date="2019-06" db="EMBL/GenBank/DDBJ databases">
        <title>Sequencing the genomes of 1000 actinobacteria strains.</title>
        <authorList>
            <person name="Klenk H.-P."/>
        </authorList>
    </citation>
    <scope>NUCLEOTIDE SEQUENCE [LARGE SCALE GENOMIC DNA]</scope>
    <source>
        <strain evidence="3 4">DSM 24683</strain>
    </source>
</reference>
<keyword evidence="4" id="KW-1185">Reference proteome</keyword>
<keyword evidence="2" id="KW-1133">Transmembrane helix</keyword>
<evidence type="ECO:0000256" key="1">
    <source>
        <dbReference type="SAM" id="MobiDB-lite"/>
    </source>
</evidence>
<name>A0A561B3B5_9ACTN</name>
<keyword evidence="2" id="KW-0812">Transmembrane</keyword>
<proteinExistence type="predicted"/>
<evidence type="ECO:0000256" key="2">
    <source>
        <dbReference type="SAM" id="Phobius"/>
    </source>
</evidence>
<dbReference type="OrthoDB" id="3817723at2"/>